<evidence type="ECO:0000256" key="1">
    <source>
        <dbReference type="SAM" id="MobiDB-lite"/>
    </source>
</evidence>
<keyword evidence="4" id="KW-1185">Reference proteome</keyword>
<feature type="transmembrane region" description="Helical" evidence="2">
    <location>
        <begin position="285"/>
        <end position="304"/>
    </location>
</feature>
<dbReference type="Pfam" id="PF07136">
    <property type="entry name" value="DUF1385"/>
    <property type="match status" value="1"/>
</dbReference>
<dbReference type="PANTHER" id="PTHR42867">
    <property type="entry name" value="MEMBRANE PROTEIN-RELATED"/>
    <property type="match status" value="1"/>
</dbReference>
<evidence type="ECO:0000256" key="2">
    <source>
        <dbReference type="SAM" id="Phobius"/>
    </source>
</evidence>
<keyword evidence="2" id="KW-0472">Membrane</keyword>
<evidence type="ECO:0000313" key="3">
    <source>
        <dbReference type="EMBL" id="BBH50944.1"/>
    </source>
</evidence>
<protein>
    <submittedName>
        <fullName evidence="3">Membrane protein</fullName>
    </submittedName>
</protein>
<name>A0A3G9K8B8_9ACTN</name>
<proteinExistence type="predicted"/>
<dbReference type="Proteomes" id="UP000273154">
    <property type="component" value="Chromosome"/>
</dbReference>
<evidence type="ECO:0000313" key="4">
    <source>
        <dbReference type="Proteomes" id="UP000273154"/>
    </source>
</evidence>
<gene>
    <name evidence="3" type="ORF">Pcatena_15310</name>
</gene>
<feature type="region of interest" description="Disordered" evidence="1">
    <location>
        <begin position="121"/>
        <end position="140"/>
    </location>
</feature>
<dbReference type="GeneID" id="88849671"/>
<dbReference type="PANTHER" id="PTHR42867:SF1">
    <property type="entry name" value="MEMBRANE PROTEIN-RELATED"/>
    <property type="match status" value="1"/>
</dbReference>
<feature type="transmembrane region" description="Helical" evidence="2">
    <location>
        <begin position="183"/>
        <end position="204"/>
    </location>
</feature>
<sequence length="363" mass="38760">MAHRNDGIGEEGELFATHIGGSALPEGVMMRGKLSWAAAVREPSGRIYVEEHELPAPDSRPAWQRLPIVRGCVSFVESMLLSYKAMCVASDHAYDDEGETYASLLAAGRVSPVVAAGETRAVAEDGGEPAGTDDASASSPEPMSPVAFGLSMALGLLLGIALFMAIPVAVANLLVGDYAPTNAIAWNLVEAVLRIAIFVAYIWAIGLMPDMRRLFGYHGAEHLTIHCFEHGLELTPANAARFSRLHVRCGTAFLIMTMIVAILVNTLVPVASWAEALGLAGVGRAAFVLASRLVLLPLVAGVSYEVTVKWAGSHPNLWLVRLVLWPGLQMQRLTTRVPDKGMLECAIAAMERVRATELAAGLE</sequence>
<dbReference type="InterPro" id="IPR010787">
    <property type="entry name" value="DUF1385"/>
</dbReference>
<feature type="transmembrane region" description="Helical" evidence="2">
    <location>
        <begin position="146"/>
        <end position="171"/>
    </location>
</feature>
<organism evidence="3 4">
    <name type="scientific">Parolsenella catena</name>
    <dbReference type="NCBI Taxonomy" id="2003188"/>
    <lineage>
        <taxon>Bacteria</taxon>
        <taxon>Bacillati</taxon>
        <taxon>Actinomycetota</taxon>
        <taxon>Coriobacteriia</taxon>
        <taxon>Coriobacteriales</taxon>
        <taxon>Atopobiaceae</taxon>
        <taxon>Parolsenella</taxon>
    </lineage>
</organism>
<reference evidence="4" key="1">
    <citation type="submission" date="2018-11" db="EMBL/GenBank/DDBJ databases">
        <title>Comparative genomics of Parolsenella catena and Libanicoccus massiliensis: Reclassification of Libanicoccus massiliensis as Parolsenella massiliensis comb. nov.</title>
        <authorList>
            <person name="Sakamoto M."/>
            <person name="Ikeyama N."/>
            <person name="Murakami T."/>
            <person name="Mori H."/>
            <person name="Yuki M."/>
            <person name="Ohkuma M."/>
        </authorList>
    </citation>
    <scope>NUCLEOTIDE SEQUENCE [LARGE SCALE GENOMIC DNA]</scope>
    <source>
        <strain evidence="4">JCM 31932</strain>
    </source>
</reference>
<feature type="transmembrane region" description="Helical" evidence="2">
    <location>
        <begin position="251"/>
        <end position="273"/>
    </location>
</feature>
<dbReference type="RefSeq" id="WP_232619849.1">
    <property type="nucleotide sequence ID" value="NZ_AP019367.1"/>
</dbReference>
<dbReference type="KEGG" id="pcat:Pcatena_15310"/>
<accession>A0A3G9K8B8</accession>
<dbReference type="AlphaFoldDB" id="A0A3G9K8B8"/>
<keyword evidence="2" id="KW-1133">Transmembrane helix</keyword>
<keyword evidence="2" id="KW-0812">Transmembrane</keyword>
<dbReference type="EMBL" id="AP019367">
    <property type="protein sequence ID" value="BBH50944.1"/>
    <property type="molecule type" value="Genomic_DNA"/>
</dbReference>